<feature type="region of interest" description="Disordered" evidence="1">
    <location>
        <begin position="27"/>
        <end position="46"/>
    </location>
</feature>
<reference evidence="2" key="1">
    <citation type="submission" date="2016-10" db="EMBL/GenBank/DDBJ databases">
        <authorList>
            <person name="Benchimol M."/>
            <person name="Almeida L.G."/>
            <person name="Vasconcelos A.T."/>
            <person name="Perreira-Neves A."/>
            <person name="Rosa I.A."/>
            <person name="Tasca T."/>
            <person name="Bogo M.R."/>
            <person name="de Souza W."/>
        </authorList>
    </citation>
    <scope>NUCLEOTIDE SEQUENCE [LARGE SCALE GENOMIC DNA]</scope>
    <source>
        <strain evidence="2">K</strain>
    </source>
</reference>
<accession>A0A1J4KPD3</accession>
<dbReference type="EMBL" id="MLAK01000547">
    <property type="protein sequence ID" value="OHT13151.1"/>
    <property type="molecule type" value="Genomic_DNA"/>
</dbReference>
<comment type="caution">
    <text evidence="2">The sequence shown here is derived from an EMBL/GenBank/DDBJ whole genome shotgun (WGS) entry which is preliminary data.</text>
</comment>
<dbReference type="Proteomes" id="UP000179807">
    <property type="component" value="Unassembled WGS sequence"/>
</dbReference>
<organism evidence="2 3">
    <name type="scientific">Tritrichomonas foetus</name>
    <dbReference type="NCBI Taxonomy" id="1144522"/>
    <lineage>
        <taxon>Eukaryota</taxon>
        <taxon>Metamonada</taxon>
        <taxon>Parabasalia</taxon>
        <taxon>Tritrichomonadida</taxon>
        <taxon>Tritrichomonadidae</taxon>
        <taxon>Tritrichomonas</taxon>
    </lineage>
</organism>
<proteinExistence type="predicted"/>
<evidence type="ECO:0000313" key="2">
    <source>
        <dbReference type="EMBL" id="OHT13151.1"/>
    </source>
</evidence>
<dbReference type="VEuPathDB" id="TrichDB:TRFO_16815"/>
<evidence type="ECO:0000256" key="1">
    <source>
        <dbReference type="SAM" id="MobiDB-lite"/>
    </source>
</evidence>
<sequence length="85" mass="9359">MGICCSFLSTNNEGEPAFINEDAVVPEGQRAEDEQEYENTDNQQDGAPLLKTTEMKLVTITDSSDGSFNEEMISKMMAEVEDSSD</sequence>
<protein>
    <submittedName>
        <fullName evidence="2">Uncharacterized protein</fullName>
    </submittedName>
</protein>
<evidence type="ECO:0000313" key="3">
    <source>
        <dbReference type="Proteomes" id="UP000179807"/>
    </source>
</evidence>
<name>A0A1J4KPD3_9EUKA</name>
<dbReference type="RefSeq" id="XP_068366287.1">
    <property type="nucleotide sequence ID" value="XM_068499208.1"/>
</dbReference>
<dbReference type="AlphaFoldDB" id="A0A1J4KPD3"/>
<keyword evidence="3" id="KW-1185">Reference proteome</keyword>
<dbReference type="GeneID" id="94833912"/>
<gene>
    <name evidence="2" type="ORF">TRFO_16815</name>
</gene>